<evidence type="ECO:0000313" key="3">
    <source>
        <dbReference type="EMBL" id="VYS76407.1"/>
    </source>
</evidence>
<proteinExistence type="predicted"/>
<feature type="signal peptide" evidence="2">
    <location>
        <begin position="1"/>
        <end position="28"/>
    </location>
</feature>
<feature type="region of interest" description="Disordered" evidence="1">
    <location>
        <begin position="108"/>
        <end position="145"/>
    </location>
</feature>
<dbReference type="RefSeq" id="WP_102722632.1">
    <property type="nucleotide sequence ID" value="NZ_CACRSS010000001.1"/>
</dbReference>
<gene>
    <name evidence="3" type="ORF">AMLFYP55_00253</name>
</gene>
<evidence type="ECO:0000256" key="1">
    <source>
        <dbReference type="SAM" id="MobiDB-lite"/>
    </source>
</evidence>
<accession>A0A6N2R6G6</accession>
<dbReference type="EMBL" id="CACRSS010000001">
    <property type="protein sequence ID" value="VYS76407.1"/>
    <property type="molecule type" value="Genomic_DNA"/>
</dbReference>
<name>A0A6N2R6G6_9BACT</name>
<sequence>MIHFTPLRKRPALSALMLLILGSGFCQAQEMLTDSARKEATEWLKEVKSGYLNTSSARIQKAVTALTAATSTENAAMKLYVDAMKDRFLNPTSMMSRMLNRGGGGGFRMMRMPGSGGRGGSNGNSSKPDSPSTAFSNWRKQNTGNNVAPGFKKALQIQCKWMLLCLRKADAEKNERELNVSSSVLSMLDEVAANAKDVGEQLPMVGGASEVIRSYLNISDYRSDTLPDNLMDLNTIFDRVLLAPYKEKKDVENFRKLWNKRIGLEATLLQNNSASDKKTAEVEKASFLVKRQWEREKACFELGDQMAALEKMKSLISGIKDPAEKQRAIRDLEFLLLTPAEQAKLREERTNRRMPGGGPRF</sequence>
<feature type="compositionally biased region" description="Polar residues" evidence="1">
    <location>
        <begin position="127"/>
        <end position="145"/>
    </location>
</feature>
<feature type="chain" id="PRO_5026893017" evidence="2">
    <location>
        <begin position="29"/>
        <end position="361"/>
    </location>
</feature>
<dbReference type="AlphaFoldDB" id="A0A6N2R6G6"/>
<dbReference type="OrthoDB" id="199359at2"/>
<protein>
    <submittedName>
        <fullName evidence="3">Uncharacterized protein</fullName>
    </submittedName>
</protein>
<reference evidence="3" key="1">
    <citation type="submission" date="2019-11" db="EMBL/GenBank/DDBJ databases">
        <authorList>
            <person name="Feng L."/>
        </authorList>
    </citation>
    <scope>NUCLEOTIDE SEQUENCE</scope>
    <source>
        <strain evidence="3">AMuciniphilaLFYP55</strain>
    </source>
</reference>
<evidence type="ECO:0000256" key="2">
    <source>
        <dbReference type="SAM" id="SignalP"/>
    </source>
</evidence>
<keyword evidence="2" id="KW-0732">Signal</keyword>
<organism evidence="3">
    <name type="scientific">Akkermansia muciniphila</name>
    <dbReference type="NCBI Taxonomy" id="239935"/>
    <lineage>
        <taxon>Bacteria</taxon>
        <taxon>Pseudomonadati</taxon>
        <taxon>Verrucomicrobiota</taxon>
        <taxon>Verrucomicrobiia</taxon>
        <taxon>Verrucomicrobiales</taxon>
        <taxon>Akkermansiaceae</taxon>
        <taxon>Akkermansia</taxon>
    </lineage>
</organism>